<comment type="caution">
    <text evidence="1">The sequence shown here is derived from an EMBL/GenBank/DDBJ whole genome shotgun (WGS) entry which is preliminary data.</text>
</comment>
<dbReference type="EMBL" id="CAWUPB010000994">
    <property type="protein sequence ID" value="CAK7336450.1"/>
    <property type="molecule type" value="Genomic_DNA"/>
</dbReference>
<keyword evidence="2" id="KW-1185">Reference proteome</keyword>
<sequence>MPSLNDSLRTVIKQTCLHGSFKLEDKNSQDLKESYSLKTDNVDYSRIRDGRTAQLGINMQLLKTLEDLLLNYSVKIQIKFGLSNTNLQKGKWALKRESQVASLERVVGVKTAWFGIYNEA</sequence>
<accession>A0AAV1RI80</accession>
<dbReference type="AlphaFoldDB" id="A0AAV1RI80"/>
<name>A0AAV1RI80_9ROSI</name>
<proteinExistence type="predicted"/>
<reference evidence="1 2" key="1">
    <citation type="submission" date="2024-01" db="EMBL/GenBank/DDBJ databases">
        <authorList>
            <person name="Waweru B."/>
        </authorList>
    </citation>
    <scope>NUCLEOTIDE SEQUENCE [LARGE SCALE GENOMIC DNA]</scope>
</reference>
<protein>
    <submittedName>
        <fullName evidence="1">Uncharacterized protein</fullName>
    </submittedName>
</protein>
<organism evidence="1 2">
    <name type="scientific">Dovyalis caffra</name>
    <dbReference type="NCBI Taxonomy" id="77055"/>
    <lineage>
        <taxon>Eukaryota</taxon>
        <taxon>Viridiplantae</taxon>
        <taxon>Streptophyta</taxon>
        <taxon>Embryophyta</taxon>
        <taxon>Tracheophyta</taxon>
        <taxon>Spermatophyta</taxon>
        <taxon>Magnoliopsida</taxon>
        <taxon>eudicotyledons</taxon>
        <taxon>Gunneridae</taxon>
        <taxon>Pentapetalae</taxon>
        <taxon>rosids</taxon>
        <taxon>fabids</taxon>
        <taxon>Malpighiales</taxon>
        <taxon>Salicaceae</taxon>
        <taxon>Flacourtieae</taxon>
        <taxon>Dovyalis</taxon>
    </lineage>
</organism>
<gene>
    <name evidence="1" type="ORF">DCAF_LOCUS11458</name>
</gene>
<evidence type="ECO:0000313" key="1">
    <source>
        <dbReference type="EMBL" id="CAK7336450.1"/>
    </source>
</evidence>
<dbReference type="Proteomes" id="UP001314170">
    <property type="component" value="Unassembled WGS sequence"/>
</dbReference>
<evidence type="ECO:0000313" key="2">
    <source>
        <dbReference type="Proteomes" id="UP001314170"/>
    </source>
</evidence>